<name>A0A8T8E2L6_9EURY</name>
<keyword evidence="3" id="KW-1185">Reference proteome</keyword>
<sequence length="68" mass="8231">MNALEQRIQECERAARRSGKSQREVALKRVNLWKQVLQEVSDDYRQLDEEEFEQLLEKEIDSLREHDD</sequence>
<dbReference type="AlphaFoldDB" id="A0A8T8E2L6"/>
<evidence type="ECO:0000313" key="2">
    <source>
        <dbReference type="EMBL" id="QRV15998.1"/>
    </source>
</evidence>
<proteinExistence type="predicted"/>
<accession>A0A8T8E2L6</accession>
<gene>
    <name evidence="2" type="ORF">JMJ58_03625</name>
</gene>
<feature type="coiled-coil region" evidence="1">
    <location>
        <begin position="1"/>
        <end position="50"/>
    </location>
</feature>
<reference evidence="2 3" key="1">
    <citation type="submission" date="2021-01" db="EMBL/GenBank/DDBJ databases">
        <title>Genome Sequence and Methylation Pattern of Haloterrigena salifodinae BOL5-1, An Extremely Halophilic Archaeon from a Bolivian Salt Mine.</title>
        <authorList>
            <person name="DasSarma P."/>
            <person name="Anton B.P."/>
            <person name="DasSarma S.L."/>
            <person name="von Ehrenheim H.A.L."/>
            <person name="Martinez F.L."/>
            <person name="Guzman D."/>
            <person name="Roberts R.J."/>
            <person name="DasSarma S."/>
        </authorList>
    </citation>
    <scope>NUCLEOTIDE SEQUENCE [LARGE SCALE GENOMIC DNA]</scope>
    <source>
        <strain evidence="2 3">BOL5-1</strain>
    </source>
</reference>
<organism evidence="2 3">
    <name type="scientific">Haloterrigena salifodinae</name>
    <dbReference type="NCBI Taxonomy" id="2675099"/>
    <lineage>
        <taxon>Archaea</taxon>
        <taxon>Methanobacteriati</taxon>
        <taxon>Methanobacteriota</taxon>
        <taxon>Stenosarchaea group</taxon>
        <taxon>Halobacteria</taxon>
        <taxon>Halobacteriales</taxon>
        <taxon>Natrialbaceae</taxon>
        <taxon>Haloterrigena</taxon>
    </lineage>
</organism>
<dbReference type="Proteomes" id="UP000637819">
    <property type="component" value="Chromosome"/>
</dbReference>
<dbReference type="EMBL" id="CP069188">
    <property type="protein sequence ID" value="QRV15998.1"/>
    <property type="molecule type" value="Genomic_DNA"/>
</dbReference>
<dbReference type="GeneID" id="62874183"/>
<keyword evidence="1" id="KW-0175">Coiled coil</keyword>
<evidence type="ECO:0000256" key="1">
    <source>
        <dbReference type="SAM" id="Coils"/>
    </source>
</evidence>
<evidence type="ECO:0000313" key="3">
    <source>
        <dbReference type="Proteomes" id="UP000637819"/>
    </source>
</evidence>
<protein>
    <submittedName>
        <fullName evidence="2">Uncharacterized protein</fullName>
    </submittedName>
</protein>
<dbReference type="RefSeq" id="WP_204748381.1">
    <property type="nucleotide sequence ID" value="NZ_CP069188.1"/>
</dbReference>
<dbReference type="KEGG" id="hsal:JMJ58_03625"/>